<dbReference type="EMBL" id="CM016553">
    <property type="protein sequence ID" value="TKW34903.1"/>
    <property type="molecule type" value="Genomic_DNA"/>
</dbReference>
<dbReference type="InterPro" id="IPR019775">
    <property type="entry name" value="WD40_repeat_CS"/>
</dbReference>
<dbReference type="GO" id="GO:0005730">
    <property type="term" value="C:nucleolus"/>
    <property type="evidence" value="ECO:0007669"/>
    <property type="project" value="InterPro"/>
</dbReference>
<keyword evidence="1 3" id="KW-0853">WD repeat</keyword>
<evidence type="ECO:0000256" key="2">
    <source>
        <dbReference type="ARBA" id="ARBA00022737"/>
    </source>
</evidence>
<feature type="compositionally biased region" description="Basic residues" evidence="4">
    <location>
        <begin position="504"/>
        <end position="525"/>
    </location>
</feature>
<dbReference type="PROSITE" id="PS50082">
    <property type="entry name" value="WD_REPEATS_2"/>
    <property type="match status" value="1"/>
</dbReference>
<dbReference type="InterPro" id="IPR015943">
    <property type="entry name" value="WD40/YVTN_repeat-like_dom_sf"/>
</dbReference>
<organism evidence="5 6">
    <name type="scientific">Setaria viridis</name>
    <name type="common">Green bristlegrass</name>
    <name type="synonym">Setaria italica subsp. viridis</name>
    <dbReference type="NCBI Taxonomy" id="4556"/>
    <lineage>
        <taxon>Eukaryota</taxon>
        <taxon>Viridiplantae</taxon>
        <taxon>Streptophyta</taxon>
        <taxon>Embryophyta</taxon>
        <taxon>Tracheophyta</taxon>
        <taxon>Spermatophyta</taxon>
        <taxon>Magnoliopsida</taxon>
        <taxon>Liliopsida</taxon>
        <taxon>Poales</taxon>
        <taxon>Poaceae</taxon>
        <taxon>PACMAD clade</taxon>
        <taxon>Panicoideae</taxon>
        <taxon>Panicodae</taxon>
        <taxon>Paniceae</taxon>
        <taxon>Cenchrinae</taxon>
        <taxon>Setaria</taxon>
    </lineage>
</organism>
<dbReference type="Gene3D" id="2.130.10.10">
    <property type="entry name" value="YVTN repeat-like/Quinoprotein amine dehydrogenase"/>
    <property type="match status" value="1"/>
</dbReference>
<dbReference type="PANTHER" id="PTHR16038:SF4">
    <property type="entry name" value="WD REPEAT-CONTAINING PROTEIN 74"/>
    <property type="match status" value="1"/>
</dbReference>
<gene>
    <name evidence="5" type="ORF">SEVIR_2G337000v2</name>
</gene>
<evidence type="ECO:0000313" key="6">
    <source>
        <dbReference type="Proteomes" id="UP000298652"/>
    </source>
</evidence>
<keyword evidence="2" id="KW-0677">Repeat</keyword>
<reference evidence="5" key="1">
    <citation type="submission" date="2019-03" db="EMBL/GenBank/DDBJ databases">
        <title>WGS assembly of Setaria viridis.</title>
        <authorList>
            <person name="Huang P."/>
            <person name="Jenkins J."/>
            <person name="Grimwood J."/>
            <person name="Barry K."/>
            <person name="Healey A."/>
            <person name="Mamidi S."/>
            <person name="Sreedasyam A."/>
            <person name="Shu S."/>
            <person name="Feldman M."/>
            <person name="Wu J."/>
            <person name="Yu Y."/>
            <person name="Chen C."/>
            <person name="Johnson J."/>
            <person name="Rokhsar D."/>
            <person name="Baxter I."/>
            <person name="Schmutz J."/>
            <person name="Brutnell T."/>
            <person name="Kellogg E."/>
        </authorList>
    </citation>
    <scope>NUCLEOTIDE SEQUENCE [LARGE SCALE GENOMIC DNA]</scope>
</reference>
<dbReference type="InterPro" id="IPR011047">
    <property type="entry name" value="Quinoprotein_ADH-like_sf"/>
</dbReference>
<dbReference type="SUPFAM" id="SSF50998">
    <property type="entry name" value="Quinoprotein alcohol dehydrogenase-like"/>
    <property type="match status" value="1"/>
</dbReference>
<dbReference type="SMART" id="SM00320">
    <property type="entry name" value="WD40"/>
    <property type="match status" value="3"/>
</dbReference>
<dbReference type="Proteomes" id="UP000298652">
    <property type="component" value="Chromosome 2"/>
</dbReference>
<feature type="compositionally biased region" description="Acidic residues" evidence="4">
    <location>
        <begin position="490"/>
        <end position="501"/>
    </location>
</feature>
<dbReference type="PANTHER" id="PTHR16038">
    <property type="entry name" value="NOP SEVEN ASSOCIATED PROTEIN 1"/>
    <property type="match status" value="1"/>
</dbReference>
<feature type="compositionally biased region" description="Basic and acidic residues" evidence="4">
    <location>
        <begin position="467"/>
        <end position="477"/>
    </location>
</feature>
<dbReference type="AlphaFoldDB" id="A0A4U6W0W4"/>
<protein>
    <submittedName>
        <fullName evidence="5">Uncharacterized protein</fullName>
    </submittedName>
</protein>
<feature type="repeat" description="WD" evidence="3">
    <location>
        <begin position="297"/>
        <end position="338"/>
    </location>
</feature>
<keyword evidence="6" id="KW-1185">Reference proteome</keyword>
<evidence type="ECO:0000256" key="3">
    <source>
        <dbReference type="PROSITE-ProRule" id="PRU00221"/>
    </source>
</evidence>
<evidence type="ECO:0000256" key="1">
    <source>
        <dbReference type="ARBA" id="ARBA00022574"/>
    </source>
</evidence>
<proteinExistence type="predicted"/>
<evidence type="ECO:0000313" key="5">
    <source>
        <dbReference type="EMBL" id="TKW34903.1"/>
    </source>
</evidence>
<dbReference type="InterPro" id="IPR037379">
    <property type="entry name" value="WDR74/Nsa1"/>
</dbReference>
<sequence>MPRTTVVESPGCPPLRALTTDILGLVKVVEAHAKPAGAAKIVETWGAPDASRAIVAASLADRAADPVLAVARKNGVVELLNPLNGNALAAVKTVGPAPTDGGAEGDPLVALHLFTRQSSDSMLGTFIACTDKGKASMRSITKENAASGSGAGPSTTWDVCSGGNVQFCSVDHGESYAMFGGKGIEMNLWDITSCSKMWSAKSPRANSLGIFTRPWFTAGTFLCKEDHRKIVACTNDHQVRLYDTALQRRPAISVDFRESPIKAVAADPNGHDVYIGTGTGDLASFDMRTGKLLGCYIGKCSGSIRSIVRHPELPLIASCGLDSYLRIWDTNTRQLLSAVFLKQHLTTVVIDSHFSVEEPEETKSKQPESLVEAEAEVRKEKKKKKSKTVEEDEAEAEFRKEKKKKKSKSIDEDETEAEAEFWKEKKKKKSKTIEEDETEAEAVVRKEKKKKKSKTVEEDEEQVGVVDHYDSDGEMHVRKEKKKKKSRTIEEDEERDSDDEMCTPKRRKSGERSKSLKKSKKQHIA</sequence>
<accession>A0A4U6W0W4</accession>
<dbReference type="Pfam" id="PF00400">
    <property type="entry name" value="WD40"/>
    <property type="match status" value="1"/>
</dbReference>
<dbReference type="Gramene" id="TKW34903">
    <property type="protein sequence ID" value="TKW34903"/>
    <property type="gene ID" value="SEVIR_2G337000v2"/>
</dbReference>
<dbReference type="GO" id="GO:0042273">
    <property type="term" value="P:ribosomal large subunit biogenesis"/>
    <property type="evidence" value="ECO:0007669"/>
    <property type="project" value="InterPro"/>
</dbReference>
<evidence type="ECO:0000256" key="4">
    <source>
        <dbReference type="SAM" id="MobiDB-lite"/>
    </source>
</evidence>
<dbReference type="GO" id="GO:0030687">
    <property type="term" value="C:preribosome, large subunit precursor"/>
    <property type="evidence" value="ECO:0007669"/>
    <property type="project" value="TreeGrafter"/>
</dbReference>
<dbReference type="InterPro" id="IPR001680">
    <property type="entry name" value="WD40_rpt"/>
</dbReference>
<dbReference type="PROSITE" id="PS00678">
    <property type="entry name" value="WD_REPEATS_1"/>
    <property type="match status" value="1"/>
</dbReference>
<dbReference type="OMA" id="HRKFAAG"/>
<feature type="region of interest" description="Disordered" evidence="4">
    <location>
        <begin position="356"/>
        <end position="525"/>
    </location>
</feature>
<name>A0A4U6W0W4_SETVI</name>
<dbReference type="CDD" id="cd22857">
    <property type="entry name" value="WDR74"/>
    <property type="match status" value="1"/>
</dbReference>